<feature type="transmembrane region" description="Helical" evidence="8">
    <location>
        <begin position="94"/>
        <end position="115"/>
    </location>
</feature>
<keyword evidence="1" id="KW-0675">Receptor</keyword>
<feature type="compositionally biased region" description="Low complexity" evidence="7">
    <location>
        <begin position="1"/>
        <end position="22"/>
    </location>
</feature>
<evidence type="ECO:0000256" key="6">
    <source>
        <dbReference type="ARBA" id="ARBA00022840"/>
    </source>
</evidence>
<feature type="transmembrane region" description="Helical" evidence="8">
    <location>
        <begin position="259"/>
        <end position="278"/>
    </location>
</feature>
<evidence type="ECO:0000256" key="3">
    <source>
        <dbReference type="ARBA" id="ARBA00022679"/>
    </source>
</evidence>
<accession>A0A699Z4C1</accession>
<keyword evidence="6" id="KW-0067">ATP-binding</keyword>
<reference evidence="10 11" key="1">
    <citation type="submission" date="2020-02" db="EMBL/GenBank/DDBJ databases">
        <title>Draft genome sequence of Haematococcus lacustris strain NIES-144.</title>
        <authorList>
            <person name="Morimoto D."/>
            <person name="Nakagawa S."/>
            <person name="Yoshida T."/>
            <person name="Sawayama S."/>
        </authorList>
    </citation>
    <scope>NUCLEOTIDE SEQUENCE [LARGE SCALE GENOMIC DNA]</scope>
    <source>
        <strain evidence="10 11">NIES-144</strain>
    </source>
</reference>
<dbReference type="AlphaFoldDB" id="A0A699Z4C1"/>
<keyword evidence="8" id="KW-0812">Transmembrane</keyword>
<dbReference type="GO" id="GO:0016301">
    <property type="term" value="F:kinase activity"/>
    <property type="evidence" value="ECO:0007669"/>
    <property type="project" value="UniProtKB-KW"/>
</dbReference>
<feature type="transmembrane region" description="Helical" evidence="8">
    <location>
        <begin position="314"/>
        <end position="334"/>
    </location>
</feature>
<keyword evidence="5" id="KW-0418">Kinase</keyword>
<dbReference type="EMBL" id="BLLF01000662">
    <property type="protein sequence ID" value="GFH13879.1"/>
    <property type="molecule type" value="Genomic_DNA"/>
</dbReference>
<organism evidence="10 11">
    <name type="scientific">Haematococcus lacustris</name>
    <name type="common">Green alga</name>
    <name type="synonym">Haematococcus pluvialis</name>
    <dbReference type="NCBI Taxonomy" id="44745"/>
    <lineage>
        <taxon>Eukaryota</taxon>
        <taxon>Viridiplantae</taxon>
        <taxon>Chlorophyta</taxon>
        <taxon>core chlorophytes</taxon>
        <taxon>Chlorophyceae</taxon>
        <taxon>CS clade</taxon>
        <taxon>Chlamydomonadales</taxon>
        <taxon>Haematococcaceae</taxon>
        <taxon>Haematococcus</taxon>
    </lineage>
</organism>
<dbReference type="Gene3D" id="3.30.450.20">
    <property type="entry name" value="PAS domain"/>
    <property type="match status" value="1"/>
</dbReference>
<evidence type="ECO:0000313" key="10">
    <source>
        <dbReference type="EMBL" id="GFH13879.1"/>
    </source>
</evidence>
<feature type="region of interest" description="Disordered" evidence="7">
    <location>
        <begin position="1"/>
        <end position="25"/>
    </location>
</feature>
<feature type="transmembrane region" description="Helical" evidence="8">
    <location>
        <begin position="218"/>
        <end position="238"/>
    </location>
</feature>
<evidence type="ECO:0000256" key="1">
    <source>
        <dbReference type="ARBA" id="ARBA00022543"/>
    </source>
</evidence>
<keyword evidence="4" id="KW-0547">Nucleotide-binding</keyword>
<name>A0A699Z4C1_HAELA</name>
<evidence type="ECO:0000313" key="11">
    <source>
        <dbReference type="Proteomes" id="UP000485058"/>
    </source>
</evidence>
<dbReference type="Pfam" id="PF25474">
    <property type="entry name" value="TPR_TmcB"/>
    <property type="match status" value="1"/>
</dbReference>
<keyword evidence="2" id="KW-0716">Sensory transduction</keyword>
<dbReference type="InterPro" id="IPR057352">
    <property type="entry name" value="TPR_TmcB/C"/>
</dbReference>
<dbReference type="Proteomes" id="UP000485058">
    <property type="component" value="Unassembled WGS sequence"/>
</dbReference>
<keyword evidence="1" id="KW-0600">Photoreceptor protein</keyword>
<evidence type="ECO:0000256" key="4">
    <source>
        <dbReference type="ARBA" id="ARBA00022741"/>
    </source>
</evidence>
<protein>
    <submittedName>
        <fullName evidence="10">Tiny macrocysts protein B</fullName>
    </submittedName>
</protein>
<dbReference type="GO" id="GO:0009881">
    <property type="term" value="F:photoreceptor activity"/>
    <property type="evidence" value="ECO:0007669"/>
    <property type="project" value="UniProtKB-KW"/>
</dbReference>
<keyword evidence="11" id="KW-1185">Reference proteome</keyword>
<keyword evidence="8" id="KW-1133">Transmembrane helix</keyword>
<dbReference type="InterPro" id="IPR000014">
    <property type="entry name" value="PAS"/>
</dbReference>
<feature type="transmembrane region" description="Helical" evidence="8">
    <location>
        <begin position="354"/>
        <end position="374"/>
    </location>
</feature>
<sequence>MPKSVSGGSQYSSSYGGSQSSSIAGKSLAPGQVCKEKDRPSVVFMAFRLLADWLQLWMLVVNPAWFNIPRPALWWQILYFISLNDFISARGTTFYLACFYLLVFGLLMSVVVSLWVGASFQNNRFEYVWPIVFLRIFGKIFYQILDIMSVSLFLIALDCQYFAVPDEQRGINAELGVGKLQQTRLRVAVMHHPPSSDPGMAQYLHVCPAACWAMPHLIHAGVAVLALILFLVLASLFCMGEMELSFTTKNPLAIMHTGVEMRTFGLRMTMAFVAVFVNSLKWQSAAQLALTSYLVWLLWFWQPQMTGWVNHFRTGTYLSVWWTTLLFLLLAFGIGVDLSDDHATLRHQARLTTVMWATFFPVGLLGALASWLRLRYFHRTVLQRFRGKTSLDKPWEVYEVTDSRQVEILARCCRVWVDRDTLDPEAVLLAETVLKCGIAQRPKDPFMIVLISSFLIDVQVAKRLDLNFLMRFAIFSREQARRVAAPPCCTSYCIAPLVPGLMGSGFRPYWDQHTQRSGMSGQADDLVSYVEYTRNHALALRVHREALNSMRTVWEILLHAHVRFQTLAEAISRMDAAIKAADRVYKSVLARHLGHIQMVRLYAKVEAEKLESADEDQKNQDAIDGLDVSDPELRAAMMSAGPLGGTGANPRCVIIINAQGQIQMTNRALLDVFGYTKAEIREKNVGVLMPPSTAAVHNTYLRNYITSGQPKILNQATEQLAMTKDRRLLPVSLMVTKISGIAEDSSFLGILEGSHHVQTQPRWECRVRSKHDEETPVEANRFAFTSGEVHGWALSRLVTKQSKALQQ</sequence>
<dbReference type="PANTHER" id="PTHR31600">
    <property type="entry name" value="TINY MACROCYSTS PROTEIN B-RELATED"/>
    <property type="match status" value="1"/>
</dbReference>
<proteinExistence type="predicted"/>
<dbReference type="SUPFAM" id="SSF55785">
    <property type="entry name" value="PYP-like sensor domain (PAS domain)"/>
    <property type="match status" value="1"/>
</dbReference>
<evidence type="ECO:0000256" key="8">
    <source>
        <dbReference type="SAM" id="Phobius"/>
    </source>
</evidence>
<keyword evidence="3" id="KW-0808">Transferase</keyword>
<keyword evidence="8" id="KW-0472">Membrane</keyword>
<dbReference type="CDD" id="cd00130">
    <property type="entry name" value="PAS"/>
    <property type="match status" value="1"/>
</dbReference>
<evidence type="ECO:0000256" key="2">
    <source>
        <dbReference type="ARBA" id="ARBA00022606"/>
    </source>
</evidence>
<dbReference type="InterPro" id="IPR052994">
    <property type="entry name" value="Tiny_macrocysts_regulators"/>
</dbReference>
<evidence type="ECO:0000259" key="9">
    <source>
        <dbReference type="PROSITE" id="PS50112"/>
    </source>
</evidence>
<feature type="transmembrane region" description="Helical" evidence="8">
    <location>
        <begin position="284"/>
        <end position="302"/>
    </location>
</feature>
<evidence type="ECO:0000256" key="7">
    <source>
        <dbReference type="SAM" id="MobiDB-lite"/>
    </source>
</evidence>
<dbReference type="FunFam" id="3.30.450.20:FF:000060">
    <property type="entry name" value="Sensor protein FixL"/>
    <property type="match status" value="1"/>
</dbReference>
<feature type="domain" description="PAS" evidence="9">
    <location>
        <begin position="653"/>
        <end position="708"/>
    </location>
</feature>
<keyword evidence="1" id="KW-0157">Chromophore</keyword>
<feature type="transmembrane region" description="Helical" evidence="8">
    <location>
        <begin position="127"/>
        <end position="145"/>
    </location>
</feature>
<dbReference type="PANTHER" id="PTHR31600:SF2">
    <property type="entry name" value="GAMETE ENRICHED GENE 10 PROTEIN-RELATED"/>
    <property type="match status" value="1"/>
</dbReference>
<dbReference type="PROSITE" id="PS50112">
    <property type="entry name" value="PAS"/>
    <property type="match status" value="1"/>
</dbReference>
<dbReference type="NCBIfam" id="TIGR00229">
    <property type="entry name" value="sensory_box"/>
    <property type="match status" value="1"/>
</dbReference>
<comment type="caution">
    <text evidence="10">The sequence shown here is derived from an EMBL/GenBank/DDBJ whole genome shotgun (WGS) entry which is preliminary data.</text>
</comment>
<dbReference type="GO" id="GO:0005524">
    <property type="term" value="F:ATP binding"/>
    <property type="evidence" value="ECO:0007669"/>
    <property type="project" value="UniProtKB-KW"/>
</dbReference>
<gene>
    <name evidence="10" type="ORF">HaLaN_09841</name>
</gene>
<dbReference type="InterPro" id="IPR035965">
    <property type="entry name" value="PAS-like_dom_sf"/>
</dbReference>
<evidence type="ECO:0000256" key="5">
    <source>
        <dbReference type="ARBA" id="ARBA00022777"/>
    </source>
</evidence>